<feature type="compositionally biased region" description="Basic and acidic residues" evidence="6">
    <location>
        <begin position="167"/>
        <end position="176"/>
    </location>
</feature>
<evidence type="ECO:0000256" key="2">
    <source>
        <dbReference type="ARBA" id="ARBA00023136"/>
    </source>
</evidence>
<dbReference type="PROSITE" id="PS50835">
    <property type="entry name" value="IG_LIKE"/>
    <property type="match status" value="2"/>
</dbReference>
<dbReference type="InterPro" id="IPR007110">
    <property type="entry name" value="Ig-like_dom"/>
</dbReference>
<evidence type="ECO:0000256" key="7">
    <source>
        <dbReference type="SAM" id="Phobius"/>
    </source>
</evidence>
<dbReference type="Proteomes" id="UP001519460">
    <property type="component" value="Unassembled WGS sequence"/>
</dbReference>
<feature type="compositionally biased region" description="Basic and acidic residues" evidence="6">
    <location>
        <begin position="802"/>
        <end position="815"/>
    </location>
</feature>
<feature type="compositionally biased region" description="Basic residues" evidence="6">
    <location>
        <begin position="934"/>
        <end position="943"/>
    </location>
</feature>
<dbReference type="Pfam" id="PF13927">
    <property type="entry name" value="Ig_3"/>
    <property type="match status" value="3"/>
</dbReference>
<dbReference type="InterPro" id="IPR036179">
    <property type="entry name" value="Ig-like_dom_sf"/>
</dbReference>
<organism evidence="9 10">
    <name type="scientific">Batillaria attramentaria</name>
    <dbReference type="NCBI Taxonomy" id="370345"/>
    <lineage>
        <taxon>Eukaryota</taxon>
        <taxon>Metazoa</taxon>
        <taxon>Spiralia</taxon>
        <taxon>Lophotrochozoa</taxon>
        <taxon>Mollusca</taxon>
        <taxon>Gastropoda</taxon>
        <taxon>Caenogastropoda</taxon>
        <taxon>Sorbeoconcha</taxon>
        <taxon>Cerithioidea</taxon>
        <taxon>Batillariidae</taxon>
        <taxon>Batillaria</taxon>
    </lineage>
</organism>
<feature type="region of interest" description="Disordered" evidence="6">
    <location>
        <begin position="167"/>
        <end position="214"/>
    </location>
</feature>
<evidence type="ECO:0000256" key="3">
    <source>
        <dbReference type="ARBA" id="ARBA00023157"/>
    </source>
</evidence>
<gene>
    <name evidence="9" type="ORF">BaRGS_00011301</name>
</gene>
<feature type="transmembrane region" description="Helical" evidence="7">
    <location>
        <begin position="770"/>
        <end position="795"/>
    </location>
</feature>
<feature type="transmembrane region" description="Helical" evidence="7">
    <location>
        <begin position="132"/>
        <end position="157"/>
    </location>
</feature>
<dbReference type="EMBL" id="JACVVK020000058">
    <property type="protein sequence ID" value="KAK7497459.1"/>
    <property type="molecule type" value="Genomic_DNA"/>
</dbReference>
<feature type="domain" description="Ig-like" evidence="8">
    <location>
        <begin position="254"/>
        <end position="353"/>
    </location>
</feature>
<evidence type="ECO:0000259" key="8">
    <source>
        <dbReference type="PROSITE" id="PS50835"/>
    </source>
</evidence>
<keyword evidence="2 7" id="KW-0472">Membrane</keyword>
<feature type="region of interest" description="Disordered" evidence="6">
    <location>
        <begin position="802"/>
        <end position="987"/>
    </location>
</feature>
<keyword evidence="4" id="KW-0325">Glycoprotein</keyword>
<dbReference type="InterPro" id="IPR003599">
    <property type="entry name" value="Ig_sub"/>
</dbReference>
<keyword evidence="10" id="KW-1185">Reference proteome</keyword>
<evidence type="ECO:0000256" key="4">
    <source>
        <dbReference type="ARBA" id="ARBA00023180"/>
    </source>
</evidence>
<feature type="compositionally biased region" description="Polar residues" evidence="6">
    <location>
        <begin position="816"/>
        <end position="862"/>
    </location>
</feature>
<reference evidence="9 10" key="1">
    <citation type="journal article" date="2023" name="Sci. Data">
        <title>Genome assembly of the Korean intertidal mud-creeper Batillaria attramentaria.</title>
        <authorList>
            <person name="Patra A.K."/>
            <person name="Ho P.T."/>
            <person name="Jun S."/>
            <person name="Lee S.J."/>
            <person name="Kim Y."/>
            <person name="Won Y.J."/>
        </authorList>
    </citation>
    <scope>NUCLEOTIDE SEQUENCE [LARGE SCALE GENOMIC DNA]</scope>
    <source>
        <strain evidence="9">Wonlab-2016</strain>
    </source>
</reference>
<dbReference type="Gene3D" id="2.60.40.10">
    <property type="entry name" value="Immunoglobulins"/>
    <property type="match status" value="3"/>
</dbReference>
<feature type="compositionally biased region" description="Polar residues" evidence="6">
    <location>
        <begin position="948"/>
        <end position="964"/>
    </location>
</feature>
<feature type="compositionally biased region" description="Basic and acidic residues" evidence="6">
    <location>
        <begin position="465"/>
        <end position="477"/>
    </location>
</feature>
<feature type="region of interest" description="Disordered" evidence="6">
    <location>
        <begin position="465"/>
        <end position="512"/>
    </location>
</feature>
<feature type="compositionally biased region" description="Polar residues" evidence="6">
    <location>
        <begin position="482"/>
        <end position="492"/>
    </location>
</feature>
<dbReference type="AlphaFoldDB" id="A0ABD0LD24"/>
<feature type="non-terminal residue" evidence="9">
    <location>
        <position position="1006"/>
    </location>
</feature>
<protein>
    <recommendedName>
        <fullName evidence="8">Ig-like domain-containing protein</fullName>
    </recommendedName>
</protein>
<keyword evidence="3" id="KW-1015">Disulfide bond</keyword>
<comment type="subcellular location">
    <subcellularLocation>
        <location evidence="1">Membrane</location>
        <topology evidence="1">Single-pass type I membrane protein</topology>
    </subcellularLocation>
</comment>
<sequence>MKASVTFLFTAYVCNTAVQDRAKVTKFTINGTSGSLTVNEWDNVTVIFTCNARGRPAPSVTLHNANRELLNEVGNTPSDEHDKTVSFTLVGVTSEDMGTYTCTADNNFPRPKQDNVQLNVRITVVPEDTPTAVIVGGAVAGILVLATVAAVVGVLIWKKRNPRYEKPLPRRERESDAYTGLQPTNNDTGRQPPAGIANPQHPTGLDESDRPHSYMEVLPPDNTYDPLQMTRRQDTAVYTELRPTGPGGRGTDRATVKSYTINGTSGSLTVNERDNVTVIFTCNARGRPAPSVTLQKANGELLNEVGNTPSDEHDKTVSSTLVGVTSEDMGTYTCTADNNFPSPKQDKVQLNVNTAPTGNSTTTKENSQVMTKEGLSFTVIAFPEPDSFHFTFYGSKTNPTLSSVPSGTFNMTCIVEDPSLPVVICSIKPLDVPYDRLGVYRVEVSNGLEGTYKYFFEVNETDPRYEKPLPRRERESDAYTGLQPTHNDTSRQPPAGIANPQHPTGLTESDRPHSYMEVLPPDNTCDPLHVSGRQDTAVYTELHPTGPGKRETDKAIVESFTINGTAGSLTVNERDNVTVIFTCNARGRPAPGVTLRKASGELLNEVGNTPSDQYDKTVSYTILRVTSEDMRRYICTADNSFTTPNEDNFQLNVRIAPRAMNSTTTKENPEVLKKTGLSFTILAFPKPEMFTLTFYGNKSLSSVPSGTFNMTCIVEDPSLPVVICSIKPLNVPHDRLGVYHVEVSNGLEGTYIYYFEVKETSTVPSGDSPAAAIVGGVVGGILVLTVAVVVGVLIWKKRNPRYERPLPRRDGESSHYTDLTPPSNASNQQSTNGISNSVPPTDYSDATYQSPSYVNMSTSPRENTYDPLQMSDGPSTDVYTELHPTGSHRRDIERERESIDRSVVRKKRCAEVRKRDKSCASRLHRSVSDSAMPSRHRTKRKKPHESSTDTSGHETSTANESSSAKSKRTVSKRTRDDRSVSSTVRHHFPVAGKVCSSNMADKCDGD</sequence>
<comment type="caution">
    <text evidence="9">The sequence shown here is derived from an EMBL/GenBank/DDBJ whole genome shotgun (WGS) entry which is preliminary data.</text>
</comment>
<dbReference type="PANTHER" id="PTHR11640:SF164">
    <property type="entry name" value="MAM DOMAIN-CONTAINING GLYCOSYLPHOSPHATIDYLINOSITOL ANCHOR PROTEIN 1"/>
    <property type="match status" value="1"/>
</dbReference>
<dbReference type="InterPro" id="IPR003598">
    <property type="entry name" value="Ig_sub2"/>
</dbReference>
<dbReference type="InterPro" id="IPR051275">
    <property type="entry name" value="Cell_adhesion_signaling"/>
</dbReference>
<evidence type="ECO:0000256" key="6">
    <source>
        <dbReference type="SAM" id="MobiDB-lite"/>
    </source>
</evidence>
<dbReference type="PANTHER" id="PTHR11640">
    <property type="entry name" value="NEPHRIN"/>
    <property type="match status" value="1"/>
</dbReference>
<evidence type="ECO:0000313" key="10">
    <source>
        <dbReference type="Proteomes" id="UP001519460"/>
    </source>
</evidence>
<dbReference type="SUPFAM" id="SSF48726">
    <property type="entry name" value="Immunoglobulin"/>
    <property type="match status" value="3"/>
</dbReference>
<dbReference type="CDD" id="cd00096">
    <property type="entry name" value="Ig"/>
    <property type="match status" value="2"/>
</dbReference>
<evidence type="ECO:0000313" key="9">
    <source>
        <dbReference type="EMBL" id="KAK7497459.1"/>
    </source>
</evidence>
<feature type="domain" description="Ig-like" evidence="8">
    <location>
        <begin position="22"/>
        <end position="123"/>
    </location>
</feature>
<keyword evidence="5" id="KW-0393">Immunoglobulin domain</keyword>
<dbReference type="SMART" id="SM00409">
    <property type="entry name" value="IG"/>
    <property type="match status" value="3"/>
</dbReference>
<dbReference type="GO" id="GO:0016020">
    <property type="term" value="C:membrane"/>
    <property type="evidence" value="ECO:0007669"/>
    <property type="project" value="UniProtKB-SubCell"/>
</dbReference>
<evidence type="ECO:0000256" key="1">
    <source>
        <dbReference type="ARBA" id="ARBA00004479"/>
    </source>
</evidence>
<accession>A0ABD0LD24</accession>
<feature type="compositionally biased region" description="Basic and acidic residues" evidence="6">
    <location>
        <begin position="888"/>
        <end position="919"/>
    </location>
</feature>
<evidence type="ECO:0000256" key="5">
    <source>
        <dbReference type="ARBA" id="ARBA00023319"/>
    </source>
</evidence>
<name>A0ABD0LD24_9CAEN</name>
<keyword evidence="7" id="KW-0812">Transmembrane</keyword>
<keyword evidence="7" id="KW-1133">Transmembrane helix</keyword>
<dbReference type="SMART" id="SM00408">
    <property type="entry name" value="IGc2"/>
    <property type="match status" value="3"/>
</dbReference>
<dbReference type="InterPro" id="IPR013783">
    <property type="entry name" value="Ig-like_fold"/>
</dbReference>
<proteinExistence type="predicted"/>